<reference evidence="1 2" key="1">
    <citation type="submission" date="2019-02" db="EMBL/GenBank/DDBJ databases">
        <title>Deep-cultivation of Planctomycetes and their phenomic and genomic characterization uncovers novel biology.</title>
        <authorList>
            <person name="Wiegand S."/>
            <person name="Jogler M."/>
            <person name="Boedeker C."/>
            <person name="Pinto D."/>
            <person name="Vollmers J."/>
            <person name="Rivas-Marin E."/>
            <person name="Kohn T."/>
            <person name="Peeters S.H."/>
            <person name="Heuer A."/>
            <person name="Rast P."/>
            <person name="Oberbeckmann S."/>
            <person name="Bunk B."/>
            <person name="Jeske O."/>
            <person name="Meyerdierks A."/>
            <person name="Storesund J.E."/>
            <person name="Kallscheuer N."/>
            <person name="Luecker S."/>
            <person name="Lage O.M."/>
            <person name="Pohl T."/>
            <person name="Merkel B.J."/>
            <person name="Hornburger P."/>
            <person name="Mueller R.-W."/>
            <person name="Bruemmer F."/>
            <person name="Labrenz M."/>
            <person name="Spormann A.M."/>
            <person name="Op den Camp H."/>
            <person name="Overmann J."/>
            <person name="Amann R."/>
            <person name="Jetten M.S.M."/>
            <person name="Mascher T."/>
            <person name="Medema M.H."/>
            <person name="Devos D.P."/>
            <person name="Kaster A.-K."/>
            <person name="Ovreas L."/>
            <person name="Rohde M."/>
            <person name="Galperin M.Y."/>
            <person name="Jogler C."/>
        </authorList>
    </citation>
    <scope>NUCLEOTIDE SEQUENCE [LARGE SCALE GENOMIC DNA]</scope>
    <source>
        <strain evidence="1 2">KS4</strain>
    </source>
</reference>
<dbReference type="Proteomes" id="UP000317369">
    <property type="component" value="Chromosome"/>
</dbReference>
<evidence type="ECO:0000313" key="1">
    <source>
        <dbReference type="EMBL" id="QDU34022.1"/>
    </source>
</evidence>
<dbReference type="KEGG" id="pcor:KS4_20830"/>
<protein>
    <submittedName>
        <fullName evidence="1">Uncharacterized protein</fullName>
    </submittedName>
</protein>
<dbReference type="EMBL" id="CP036425">
    <property type="protein sequence ID" value="QDU34022.1"/>
    <property type="molecule type" value="Genomic_DNA"/>
</dbReference>
<sequence length="39" mass="4271">MAAKPGSGVTICFCENHLNDSTVHVDVHICWLLMKVCVV</sequence>
<accession>A0A517YV49</accession>
<name>A0A517YV49_9BACT</name>
<dbReference type="AlphaFoldDB" id="A0A517YV49"/>
<gene>
    <name evidence="1" type="ORF">KS4_20830</name>
</gene>
<keyword evidence="2" id="KW-1185">Reference proteome</keyword>
<proteinExistence type="predicted"/>
<organism evidence="1 2">
    <name type="scientific">Poriferisphaera corsica</name>
    <dbReference type="NCBI Taxonomy" id="2528020"/>
    <lineage>
        <taxon>Bacteria</taxon>
        <taxon>Pseudomonadati</taxon>
        <taxon>Planctomycetota</taxon>
        <taxon>Phycisphaerae</taxon>
        <taxon>Phycisphaerales</taxon>
        <taxon>Phycisphaeraceae</taxon>
        <taxon>Poriferisphaera</taxon>
    </lineage>
</organism>
<evidence type="ECO:0000313" key="2">
    <source>
        <dbReference type="Proteomes" id="UP000317369"/>
    </source>
</evidence>